<evidence type="ECO:0000313" key="2">
    <source>
        <dbReference type="EMBL" id="KZV97666.1"/>
    </source>
</evidence>
<sequence>MVLAPFNVSYSAGSPSFSYIPQRDGDVTTTWNASFTASSVWPAGGADPASGNGFPYRRTQASSASVSFTFIGSALYLCVTPNGAKYAFQVDQTLISSTASGSDPACSTVGAQTTLVAEGLDASQSHTAILTVNAAPGNEFQFLGGQATLGVTSAGQTLGRNVTVDDQAPNWNMFPGRGANQWDSHTGLTGHFNDSETFSCLYNPDQPQTATLPFSGAGGVVLYGGIRIAHEFYTITFNGKSYPVDASSQWQEPHLVLFAQGGLDPNAQYSISVSNFNPQHRECNPNGGVWPCCVTIDGVVLLAPGPPDPDTGASGSSPGSRSAL</sequence>
<feature type="region of interest" description="Disordered" evidence="1">
    <location>
        <begin position="304"/>
        <end position="324"/>
    </location>
</feature>
<reference evidence="2 3" key="1">
    <citation type="journal article" date="2016" name="Mol. Biol. Evol.">
        <title>Comparative Genomics of Early-Diverging Mushroom-Forming Fungi Provides Insights into the Origins of Lignocellulose Decay Capabilities.</title>
        <authorList>
            <person name="Nagy L.G."/>
            <person name="Riley R."/>
            <person name="Tritt A."/>
            <person name="Adam C."/>
            <person name="Daum C."/>
            <person name="Floudas D."/>
            <person name="Sun H."/>
            <person name="Yadav J.S."/>
            <person name="Pangilinan J."/>
            <person name="Larsson K.H."/>
            <person name="Matsuura K."/>
            <person name="Barry K."/>
            <person name="Labutti K."/>
            <person name="Kuo R."/>
            <person name="Ohm R.A."/>
            <person name="Bhattacharya S.S."/>
            <person name="Shirouzu T."/>
            <person name="Yoshinaga Y."/>
            <person name="Martin F.M."/>
            <person name="Grigoriev I.V."/>
            <person name="Hibbett D.S."/>
        </authorList>
    </citation>
    <scope>NUCLEOTIDE SEQUENCE [LARGE SCALE GENOMIC DNA]</scope>
    <source>
        <strain evidence="2 3">HHB12029</strain>
    </source>
</reference>
<dbReference type="OrthoDB" id="2576334at2759"/>
<feature type="compositionally biased region" description="Low complexity" evidence="1">
    <location>
        <begin position="312"/>
        <end position="324"/>
    </location>
</feature>
<dbReference type="EMBL" id="KV425927">
    <property type="protein sequence ID" value="KZV97666.1"/>
    <property type="molecule type" value="Genomic_DNA"/>
</dbReference>
<dbReference type="AlphaFoldDB" id="A0A165LC87"/>
<keyword evidence="3" id="KW-1185">Reference proteome</keyword>
<gene>
    <name evidence="2" type="ORF">EXIGLDRAFT_352808</name>
</gene>
<organism evidence="2 3">
    <name type="scientific">Exidia glandulosa HHB12029</name>
    <dbReference type="NCBI Taxonomy" id="1314781"/>
    <lineage>
        <taxon>Eukaryota</taxon>
        <taxon>Fungi</taxon>
        <taxon>Dikarya</taxon>
        <taxon>Basidiomycota</taxon>
        <taxon>Agaricomycotina</taxon>
        <taxon>Agaricomycetes</taxon>
        <taxon>Auriculariales</taxon>
        <taxon>Exidiaceae</taxon>
        <taxon>Exidia</taxon>
    </lineage>
</organism>
<dbReference type="InParanoid" id="A0A165LC87"/>
<accession>A0A165LC87</accession>
<name>A0A165LC87_EXIGL</name>
<protein>
    <submittedName>
        <fullName evidence="2">Uncharacterized protein</fullName>
    </submittedName>
</protein>
<proteinExistence type="predicted"/>
<evidence type="ECO:0000256" key="1">
    <source>
        <dbReference type="SAM" id="MobiDB-lite"/>
    </source>
</evidence>
<evidence type="ECO:0000313" key="3">
    <source>
        <dbReference type="Proteomes" id="UP000077266"/>
    </source>
</evidence>
<dbReference type="STRING" id="1314781.A0A165LC87"/>
<dbReference type="Proteomes" id="UP000077266">
    <property type="component" value="Unassembled WGS sequence"/>
</dbReference>